<dbReference type="PROSITE" id="PS51371">
    <property type="entry name" value="CBS"/>
    <property type="match status" value="1"/>
</dbReference>
<dbReference type="Proteomes" id="UP000282930">
    <property type="component" value="Chromosome"/>
</dbReference>
<dbReference type="AlphaFoldDB" id="A0A3T0D687"/>
<dbReference type="Gene3D" id="3.90.550.10">
    <property type="entry name" value="Spore Coat Polysaccharide Biosynthesis Protein SpsA, Chain A"/>
    <property type="match status" value="1"/>
</dbReference>
<dbReference type="KEGG" id="ccha:ELD05_07935"/>
<dbReference type="SUPFAM" id="SSF54631">
    <property type="entry name" value="CBS-domain pair"/>
    <property type="match status" value="1"/>
</dbReference>
<dbReference type="SMART" id="SM00116">
    <property type="entry name" value="CBS"/>
    <property type="match status" value="2"/>
</dbReference>
<dbReference type="RefSeq" id="WP_127352001.1">
    <property type="nucleotide sequence ID" value="NZ_CP034791.1"/>
</dbReference>
<evidence type="ECO:0000313" key="4">
    <source>
        <dbReference type="Proteomes" id="UP000282930"/>
    </source>
</evidence>
<dbReference type="CDD" id="cd06426">
    <property type="entry name" value="NTP_transferase_like_2"/>
    <property type="match status" value="1"/>
</dbReference>
<gene>
    <name evidence="3" type="ORF">ELD05_07935</name>
</gene>
<sequence>MNVKVKNISVDRGIKIIEALKILNDTGKGILLVIDENEKLIGTLTDGDIRRALLKGYKLEDKIEEIVHYNPVVASKELNNEELKELFIKKAVKQIPIVDEESRVVDLISIEEILIPKGKENIVFILAGGKGTRLRELTKEIPKPMLKVGNEPLLHHIINSFKQYGFYRFIISVNYKSEIIENYFQNGYLHGVKIDYIKETKPLGTAGSIRLAKELIDGPFYVVNGDVYTTLNFERMLNYHLEQGFDITVGVKNFQYQIPYGVVESKDKEIIDIVEKPIINYLINAGIYCLNPNVIDFIPFDEYFEITDLIKRCILGGKRVGYYEINEYWVDIGQVEDYYKINEDFKSNKVGEKSDRE</sequence>
<protein>
    <submittedName>
        <fullName evidence="3">CBS domain-containing protein</fullName>
    </submittedName>
</protein>
<accession>A0A3T0D687</accession>
<dbReference type="InterPro" id="IPR046342">
    <property type="entry name" value="CBS_dom_sf"/>
</dbReference>
<dbReference type="InterPro" id="IPR029044">
    <property type="entry name" value="Nucleotide-diphossugar_trans"/>
</dbReference>
<evidence type="ECO:0000313" key="3">
    <source>
        <dbReference type="EMBL" id="AZT90579.1"/>
    </source>
</evidence>
<dbReference type="Gene3D" id="3.10.580.10">
    <property type="entry name" value="CBS-domain"/>
    <property type="match status" value="1"/>
</dbReference>
<dbReference type="EMBL" id="CP034791">
    <property type="protein sequence ID" value="AZT90579.1"/>
    <property type="molecule type" value="Genomic_DNA"/>
</dbReference>
<keyword evidence="4" id="KW-1185">Reference proteome</keyword>
<dbReference type="InterPro" id="IPR050486">
    <property type="entry name" value="Mannose-1P_guanyltransferase"/>
</dbReference>
<name>A0A3T0D687_9FIRM</name>
<organism evidence="3 4">
    <name type="scientific">Caldicellulosiruptor changbaiensis</name>
    <dbReference type="NCBI Taxonomy" id="1222016"/>
    <lineage>
        <taxon>Bacteria</taxon>
        <taxon>Bacillati</taxon>
        <taxon>Bacillota</taxon>
        <taxon>Bacillota incertae sedis</taxon>
        <taxon>Caldicellulosiruptorales</taxon>
        <taxon>Caldicellulosiruptoraceae</taxon>
        <taxon>Caldicellulosiruptor</taxon>
    </lineage>
</organism>
<dbReference type="SUPFAM" id="SSF53448">
    <property type="entry name" value="Nucleotide-diphospho-sugar transferases"/>
    <property type="match status" value="1"/>
</dbReference>
<dbReference type="InterPro" id="IPR005835">
    <property type="entry name" value="NTP_transferase_dom"/>
</dbReference>
<proteinExistence type="predicted"/>
<dbReference type="Pfam" id="PF00483">
    <property type="entry name" value="NTP_transferase"/>
    <property type="match status" value="1"/>
</dbReference>
<dbReference type="CDD" id="cd04607">
    <property type="entry name" value="CBS_pair_NTP_transferase_assoc"/>
    <property type="match status" value="1"/>
</dbReference>
<reference evidence="3 4" key="1">
    <citation type="submission" date="2018-12" db="EMBL/GenBank/DDBJ databases">
        <title>Genome sequence from the cellulolytic species, Caldicellulosiruptor changbaiensis.</title>
        <authorList>
            <person name="Blumer-Schuette S.E."/>
            <person name="Mendoza C."/>
        </authorList>
    </citation>
    <scope>NUCLEOTIDE SEQUENCE [LARGE SCALE GENOMIC DNA]</scope>
    <source>
        <strain evidence="3 4">CBS-Z</strain>
    </source>
</reference>
<dbReference type="PANTHER" id="PTHR22572">
    <property type="entry name" value="SUGAR-1-PHOSPHATE GUANYL TRANSFERASE"/>
    <property type="match status" value="1"/>
</dbReference>
<evidence type="ECO:0000256" key="1">
    <source>
        <dbReference type="PROSITE-ProRule" id="PRU00703"/>
    </source>
</evidence>
<keyword evidence="1" id="KW-0129">CBS domain</keyword>
<evidence type="ECO:0000259" key="2">
    <source>
        <dbReference type="PROSITE" id="PS51371"/>
    </source>
</evidence>
<dbReference type="Pfam" id="PF00571">
    <property type="entry name" value="CBS"/>
    <property type="match status" value="2"/>
</dbReference>
<dbReference type="InterPro" id="IPR000644">
    <property type="entry name" value="CBS_dom"/>
</dbReference>
<feature type="domain" description="CBS" evidence="2">
    <location>
        <begin position="1"/>
        <end position="59"/>
    </location>
</feature>